<sequence length="265" mass="28966">MDKRIIAASLALAMAGQAEAACTAAQKAELEALDRSWSEAARKGDKKALDAIYSDHFHDLAPGRPQDKKSAIASVTAGAGGGDPIVQDFYNIHCHGDTAVITHRVGGTWEDGDQSGNWYARSIHHLVREGGKWRVLANAGHPLDDAGVVTYLDLEWNIADMAGDKSWYERNLAADYVGVSSRNGELQDKKSAVAEIGKYKVSQADSTDVDVQVNDDTARVTGIYHYAGTDDKGQAFKRSIRYIDTWVRRDGRWQVWSSQGTQIAD</sequence>
<dbReference type="InterPro" id="IPR032710">
    <property type="entry name" value="NTF2-like_dom_sf"/>
</dbReference>
<dbReference type="Gene3D" id="3.10.450.50">
    <property type="match status" value="2"/>
</dbReference>
<keyword evidence="4" id="KW-1185">Reference proteome</keyword>
<comment type="caution">
    <text evidence="3">The sequence shown here is derived from an EMBL/GenBank/DDBJ whole genome shotgun (WGS) entry which is preliminary data.</text>
</comment>
<dbReference type="OrthoDB" id="5956292at2"/>
<dbReference type="SUPFAM" id="SSF54427">
    <property type="entry name" value="NTF2-like"/>
    <property type="match status" value="2"/>
</dbReference>
<reference evidence="4" key="1">
    <citation type="submission" date="2013-08" db="EMBL/GenBank/DDBJ databases">
        <title>Genome sequencing of Arenimonas donghaensis.</title>
        <authorList>
            <person name="Chen F."/>
            <person name="Wang G."/>
        </authorList>
    </citation>
    <scope>NUCLEOTIDE SEQUENCE [LARGE SCALE GENOMIC DNA]</scope>
    <source>
        <strain evidence="4">HO3-R19</strain>
    </source>
</reference>
<organism evidence="3 4">
    <name type="scientific">Arenimonas donghaensis DSM 18148 = HO3-R19</name>
    <dbReference type="NCBI Taxonomy" id="1121014"/>
    <lineage>
        <taxon>Bacteria</taxon>
        <taxon>Pseudomonadati</taxon>
        <taxon>Pseudomonadota</taxon>
        <taxon>Gammaproteobacteria</taxon>
        <taxon>Lysobacterales</taxon>
        <taxon>Lysobacteraceae</taxon>
        <taxon>Arenimonas</taxon>
    </lineage>
</organism>
<evidence type="ECO:0000259" key="2">
    <source>
        <dbReference type="Pfam" id="PF14534"/>
    </source>
</evidence>
<dbReference type="InterPro" id="IPR027843">
    <property type="entry name" value="DUF4440"/>
</dbReference>
<dbReference type="RefSeq" id="WP_034223476.1">
    <property type="nucleotide sequence ID" value="NZ_AVCJ01000013.1"/>
</dbReference>
<dbReference type="PATRIC" id="fig|1121014.3.peg.1566"/>
<feature type="domain" description="DUF4440" evidence="2">
    <location>
        <begin position="152"/>
        <end position="255"/>
    </location>
</feature>
<accession>A0A087MI22</accession>
<evidence type="ECO:0000313" key="4">
    <source>
        <dbReference type="Proteomes" id="UP000029085"/>
    </source>
</evidence>
<dbReference type="STRING" id="1121014.N788_12495"/>
<dbReference type="Proteomes" id="UP000029085">
    <property type="component" value="Unassembled WGS sequence"/>
</dbReference>
<feature type="domain" description="DUF4440" evidence="2">
    <location>
        <begin position="30"/>
        <end position="135"/>
    </location>
</feature>
<evidence type="ECO:0000313" key="3">
    <source>
        <dbReference type="EMBL" id="KFL36525.1"/>
    </source>
</evidence>
<protein>
    <recommendedName>
        <fullName evidence="2">DUF4440 domain-containing protein</fullName>
    </recommendedName>
</protein>
<proteinExistence type="predicted"/>
<dbReference type="Pfam" id="PF14534">
    <property type="entry name" value="DUF4440"/>
    <property type="match status" value="2"/>
</dbReference>
<feature type="chain" id="PRO_5001826365" description="DUF4440 domain-containing protein" evidence="1">
    <location>
        <begin position="21"/>
        <end position="265"/>
    </location>
</feature>
<evidence type="ECO:0000256" key="1">
    <source>
        <dbReference type="SAM" id="SignalP"/>
    </source>
</evidence>
<gene>
    <name evidence="3" type="ORF">N788_12495</name>
</gene>
<dbReference type="AlphaFoldDB" id="A0A087MI22"/>
<reference evidence="3 4" key="2">
    <citation type="journal article" date="2015" name="Stand. Genomic Sci.">
        <title>High quality draft genomic sequence of Arenimonas donghaensis DSM 18148(T).</title>
        <authorList>
            <person name="Chen F."/>
            <person name="Wang H."/>
            <person name="Cao Y."/>
            <person name="Li X."/>
            <person name="Wang G."/>
        </authorList>
    </citation>
    <scope>NUCLEOTIDE SEQUENCE [LARGE SCALE GENOMIC DNA]</scope>
    <source>
        <strain evidence="3 4">HO3-R19</strain>
    </source>
</reference>
<feature type="signal peptide" evidence="1">
    <location>
        <begin position="1"/>
        <end position="20"/>
    </location>
</feature>
<keyword evidence="1" id="KW-0732">Signal</keyword>
<dbReference type="EMBL" id="AVCJ01000013">
    <property type="protein sequence ID" value="KFL36525.1"/>
    <property type="molecule type" value="Genomic_DNA"/>
</dbReference>
<name>A0A087MI22_9GAMM</name>